<feature type="transmembrane region" description="Helical" evidence="1">
    <location>
        <begin position="263"/>
        <end position="286"/>
    </location>
</feature>
<organism evidence="2 3">
    <name type="scientific">Desulfatibacillum alkenivorans DSM 16219</name>
    <dbReference type="NCBI Taxonomy" id="1121393"/>
    <lineage>
        <taxon>Bacteria</taxon>
        <taxon>Pseudomonadati</taxon>
        <taxon>Thermodesulfobacteriota</taxon>
        <taxon>Desulfobacteria</taxon>
        <taxon>Desulfobacterales</taxon>
        <taxon>Desulfatibacillaceae</taxon>
        <taxon>Desulfatibacillum</taxon>
    </lineage>
</organism>
<keyword evidence="1" id="KW-0812">Transmembrane</keyword>
<evidence type="ECO:0000313" key="3">
    <source>
        <dbReference type="Proteomes" id="UP000183994"/>
    </source>
</evidence>
<evidence type="ECO:0000256" key="1">
    <source>
        <dbReference type="SAM" id="Phobius"/>
    </source>
</evidence>
<accession>A0A1M6DL66</accession>
<evidence type="ECO:0008006" key="4">
    <source>
        <dbReference type="Google" id="ProtNLM"/>
    </source>
</evidence>
<feature type="transmembrane region" description="Helical" evidence="1">
    <location>
        <begin position="84"/>
        <end position="106"/>
    </location>
</feature>
<name>A0A1M6DL66_9BACT</name>
<gene>
    <name evidence="2" type="ORF">SAMN02745216_00397</name>
</gene>
<keyword evidence="1" id="KW-1133">Transmembrane helix</keyword>
<feature type="transmembrane region" description="Helical" evidence="1">
    <location>
        <begin position="306"/>
        <end position="336"/>
    </location>
</feature>
<dbReference type="PANTHER" id="PTHR39556">
    <property type="entry name" value="PROTEIN, PUTATIVE-RELATED"/>
    <property type="match status" value="1"/>
</dbReference>
<feature type="transmembrane region" description="Helical" evidence="1">
    <location>
        <begin position="348"/>
        <end position="370"/>
    </location>
</feature>
<proteinExistence type="predicted"/>
<dbReference type="Proteomes" id="UP000183994">
    <property type="component" value="Unassembled WGS sequence"/>
</dbReference>
<evidence type="ECO:0000313" key="2">
    <source>
        <dbReference type="EMBL" id="SHI73942.1"/>
    </source>
</evidence>
<dbReference type="EMBL" id="FQZU01000002">
    <property type="protein sequence ID" value="SHI73942.1"/>
    <property type="molecule type" value="Genomic_DNA"/>
</dbReference>
<protein>
    <recommendedName>
        <fullName evidence="4">DUF401 family protein</fullName>
    </recommendedName>
</protein>
<feature type="transmembrane region" description="Helical" evidence="1">
    <location>
        <begin position="206"/>
        <end position="223"/>
    </location>
</feature>
<feature type="transmembrane region" description="Helical" evidence="1">
    <location>
        <begin position="390"/>
        <end position="412"/>
    </location>
</feature>
<dbReference type="PANTHER" id="PTHR39556:SF1">
    <property type="entry name" value="PROTEIN, PUTATIVE-RELATED"/>
    <property type="match status" value="1"/>
</dbReference>
<feature type="transmembrane region" description="Helical" evidence="1">
    <location>
        <begin position="235"/>
        <end position="251"/>
    </location>
</feature>
<dbReference type="AlphaFoldDB" id="A0A1M6DL66"/>
<keyword evidence="1" id="KW-0472">Membrane</keyword>
<sequence length="413" mass="44433">MIVVLIYRKVSLGTSLVSGAVALGLWSLMSPLEILASFAHTMVLPKTILLAAVVSLILILSHLMESTGQMKRLTSSFEGISSNIRINLTVFPALIGLLPMPGGAVFSAPMVEAMSKEHDISRADKALINYWFRHIWEYCWPLYPGVILAVSLSGLSLKTYFLAMSPMTLLAVAAGYLVILSPLNVLRKPKEEKGSWRALISEMSPILIVVIGAGICGEGFALAAEQGTLPHPPPEIPLCLSLTAGILWILIRHKTGLDPVIRLFKKPSLWSMVYLVIGVMLFAGILESSHSVQQISQSLADGHVPVALAAVILPLIVGALTGVCMAFVGATFPILYALLDASGLSHQIAAYTILAYCSGYAGLLASPIHACLALTQSYFCAEMSAIYRKLWILTAIEFCGGLIGFFLALHFIK</sequence>
<dbReference type="OrthoDB" id="367235at2"/>
<reference evidence="3" key="1">
    <citation type="submission" date="2016-11" db="EMBL/GenBank/DDBJ databases">
        <authorList>
            <person name="Varghese N."/>
            <person name="Submissions S."/>
        </authorList>
    </citation>
    <scope>NUCLEOTIDE SEQUENCE [LARGE SCALE GENOMIC DNA]</scope>
    <source>
        <strain evidence="3">DSM 16219</strain>
    </source>
</reference>
<feature type="transmembrane region" description="Helical" evidence="1">
    <location>
        <begin position="47"/>
        <end position="64"/>
    </location>
</feature>
<feature type="transmembrane region" description="Helical" evidence="1">
    <location>
        <begin position="167"/>
        <end position="186"/>
    </location>
</feature>
<dbReference type="STRING" id="1121393.SAMN02745216_00397"/>
<keyword evidence="3" id="KW-1185">Reference proteome</keyword>
<dbReference type="InterPro" id="IPR007294">
    <property type="entry name" value="DUF401"/>
</dbReference>
<feature type="transmembrane region" description="Helical" evidence="1">
    <location>
        <begin position="12"/>
        <end position="35"/>
    </location>
</feature>
<dbReference type="Pfam" id="PF04165">
    <property type="entry name" value="DUF401"/>
    <property type="match status" value="2"/>
</dbReference>